<comment type="caution">
    <text evidence="2">The sequence shown here is derived from an EMBL/GenBank/DDBJ whole genome shotgun (WGS) entry which is preliminary data.</text>
</comment>
<feature type="compositionally biased region" description="Low complexity" evidence="1">
    <location>
        <begin position="36"/>
        <end position="46"/>
    </location>
</feature>
<evidence type="ECO:0000256" key="1">
    <source>
        <dbReference type="SAM" id="MobiDB-lite"/>
    </source>
</evidence>
<dbReference type="AlphaFoldDB" id="A0A2W7C219"/>
<keyword evidence="3" id="KW-1185">Reference proteome</keyword>
<sequence length="94" mass="10192">MQEAVGIASECDPLTGGPIQTAKFMPVELASPYFEEAQASAGAQARGQEEPDPRVGHMRRAARPELKPGRALNEALISLHIIVSNDDMRGDHKR</sequence>
<evidence type="ECO:0000313" key="2">
    <source>
        <dbReference type="EMBL" id="PZV37112.1"/>
    </source>
</evidence>
<proteinExistence type="predicted"/>
<name>A0A2W7C219_9HYPH</name>
<dbReference type="EMBL" id="MZXV01000037">
    <property type="protein sequence ID" value="PZV37112.1"/>
    <property type="molecule type" value="Genomic_DNA"/>
</dbReference>
<dbReference type="Proteomes" id="UP000248616">
    <property type="component" value="Unassembled WGS sequence"/>
</dbReference>
<reference evidence="3" key="1">
    <citation type="submission" date="2017-03" db="EMBL/GenBank/DDBJ databases">
        <authorList>
            <person name="Safronova V.I."/>
            <person name="Sazanova A.L."/>
            <person name="Chirak E.R."/>
        </authorList>
    </citation>
    <scope>NUCLEOTIDE SEQUENCE [LARGE SCALE GENOMIC DNA]</scope>
    <source>
        <strain evidence="3">Ach-343</strain>
    </source>
</reference>
<accession>A0A2W7C219</accession>
<protein>
    <submittedName>
        <fullName evidence="2">Uncharacterized protein</fullName>
    </submittedName>
</protein>
<evidence type="ECO:0000313" key="3">
    <source>
        <dbReference type="Proteomes" id="UP000248616"/>
    </source>
</evidence>
<gene>
    <name evidence="2" type="ORF">B5V02_18025</name>
</gene>
<organism evidence="2 3">
    <name type="scientific">Mesorhizobium kowhaii</name>
    <dbReference type="NCBI Taxonomy" id="1300272"/>
    <lineage>
        <taxon>Bacteria</taxon>
        <taxon>Pseudomonadati</taxon>
        <taxon>Pseudomonadota</taxon>
        <taxon>Alphaproteobacteria</taxon>
        <taxon>Hyphomicrobiales</taxon>
        <taxon>Phyllobacteriaceae</taxon>
        <taxon>Mesorhizobium</taxon>
    </lineage>
</organism>
<feature type="region of interest" description="Disordered" evidence="1">
    <location>
        <begin position="36"/>
        <end position="67"/>
    </location>
</feature>